<accession>A0A8J5W924</accession>
<reference evidence="2" key="2">
    <citation type="submission" date="2021-02" db="EMBL/GenBank/DDBJ databases">
        <authorList>
            <person name="Kimball J.A."/>
            <person name="Haas M.W."/>
            <person name="Macchietto M."/>
            <person name="Kono T."/>
            <person name="Duquette J."/>
            <person name="Shao M."/>
        </authorList>
    </citation>
    <scope>NUCLEOTIDE SEQUENCE</scope>
    <source>
        <tissue evidence="2">Fresh leaf tissue</tissue>
    </source>
</reference>
<reference evidence="2" key="1">
    <citation type="journal article" date="2021" name="bioRxiv">
        <title>Whole Genome Assembly and Annotation of Northern Wild Rice, Zizania palustris L., Supports a Whole Genome Duplication in the Zizania Genus.</title>
        <authorList>
            <person name="Haas M."/>
            <person name="Kono T."/>
            <person name="Macchietto M."/>
            <person name="Millas R."/>
            <person name="McGilp L."/>
            <person name="Shao M."/>
            <person name="Duquette J."/>
            <person name="Hirsch C.N."/>
            <person name="Kimball J."/>
        </authorList>
    </citation>
    <scope>NUCLEOTIDE SEQUENCE</scope>
    <source>
        <tissue evidence="2">Fresh leaf tissue</tissue>
    </source>
</reference>
<feature type="region of interest" description="Disordered" evidence="1">
    <location>
        <begin position="1"/>
        <end position="61"/>
    </location>
</feature>
<name>A0A8J5W924_ZIZPA</name>
<protein>
    <submittedName>
        <fullName evidence="2">Uncharacterized protein</fullName>
    </submittedName>
</protein>
<dbReference type="AlphaFoldDB" id="A0A8J5W924"/>
<feature type="compositionally biased region" description="Basic and acidic residues" evidence="1">
    <location>
        <begin position="9"/>
        <end position="22"/>
    </location>
</feature>
<proteinExistence type="predicted"/>
<keyword evidence="3" id="KW-1185">Reference proteome</keyword>
<dbReference type="EMBL" id="JAAALK010000082">
    <property type="protein sequence ID" value="KAG8085613.1"/>
    <property type="molecule type" value="Genomic_DNA"/>
</dbReference>
<dbReference type="Proteomes" id="UP000729402">
    <property type="component" value="Unassembled WGS sequence"/>
</dbReference>
<feature type="compositionally biased region" description="Low complexity" evidence="1">
    <location>
        <begin position="26"/>
        <end position="37"/>
    </location>
</feature>
<comment type="caution">
    <text evidence="2">The sequence shown here is derived from an EMBL/GenBank/DDBJ whole genome shotgun (WGS) entry which is preliminary data.</text>
</comment>
<evidence type="ECO:0000313" key="3">
    <source>
        <dbReference type="Proteomes" id="UP000729402"/>
    </source>
</evidence>
<sequence length="76" mass="8107">MGANKRKKLVSDKRRGPLDHVQEWPAGSSSAHGVASGDRFEMPRPPMADRTAATAPRGRRHVTGHVKISARAAPAG</sequence>
<organism evidence="2 3">
    <name type="scientific">Zizania palustris</name>
    <name type="common">Northern wild rice</name>
    <dbReference type="NCBI Taxonomy" id="103762"/>
    <lineage>
        <taxon>Eukaryota</taxon>
        <taxon>Viridiplantae</taxon>
        <taxon>Streptophyta</taxon>
        <taxon>Embryophyta</taxon>
        <taxon>Tracheophyta</taxon>
        <taxon>Spermatophyta</taxon>
        <taxon>Magnoliopsida</taxon>
        <taxon>Liliopsida</taxon>
        <taxon>Poales</taxon>
        <taxon>Poaceae</taxon>
        <taxon>BOP clade</taxon>
        <taxon>Oryzoideae</taxon>
        <taxon>Oryzeae</taxon>
        <taxon>Zizaniinae</taxon>
        <taxon>Zizania</taxon>
    </lineage>
</organism>
<gene>
    <name evidence="2" type="ORF">GUJ93_ZPchr0010g9922</name>
</gene>
<evidence type="ECO:0000313" key="2">
    <source>
        <dbReference type="EMBL" id="KAG8085613.1"/>
    </source>
</evidence>
<evidence type="ECO:0000256" key="1">
    <source>
        <dbReference type="SAM" id="MobiDB-lite"/>
    </source>
</evidence>